<feature type="chain" id="PRO_5016284820" evidence="8">
    <location>
        <begin position="25"/>
        <end position="426"/>
    </location>
</feature>
<feature type="transmembrane region" description="Helical" evidence="7">
    <location>
        <begin position="351"/>
        <end position="375"/>
    </location>
</feature>
<feature type="domain" description="Cytochrome b561" evidence="9">
    <location>
        <begin position="198"/>
        <end position="409"/>
    </location>
</feature>
<dbReference type="OrthoDB" id="19261at2759"/>
<reference evidence="10 11" key="1">
    <citation type="journal article" date="2018" name="Mol. Biol. Evol.">
        <title>Broad Genomic Sampling Reveals a Smut Pathogenic Ancestry of the Fungal Clade Ustilaginomycotina.</title>
        <authorList>
            <person name="Kijpornyongpan T."/>
            <person name="Mondo S.J."/>
            <person name="Barry K."/>
            <person name="Sandor L."/>
            <person name="Lee J."/>
            <person name="Lipzen A."/>
            <person name="Pangilinan J."/>
            <person name="LaButti K."/>
            <person name="Hainaut M."/>
            <person name="Henrissat B."/>
            <person name="Grigoriev I.V."/>
            <person name="Spatafora J.W."/>
            <person name="Aime M.C."/>
        </authorList>
    </citation>
    <scope>NUCLEOTIDE SEQUENCE [LARGE SCALE GENOMIC DNA]</scope>
    <source>
        <strain evidence="10 11">MCA 4718</strain>
    </source>
</reference>
<feature type="signal peptide" evidence="8">
    <location>
        <begin position="1"/>
        <end position="24"/>
    </location>
</feature>
<dbReference type="STRING" id="1684307.A0A316UEC5"/>
<evidence type="ECO:0000256" key="2">
    <source>
        <dbReference type="ARBA" id="ARBA00022448"/>
    </source>
</evidence>
<protein>
    <submittedName>
        <fullName evidence="10">CBD9-like protein</fullName>
    </submittedName>
</protein>
<dbReference type="InterPro" id="IPR006593">
    <property type="entry name" value="Cyt_b561/ferric_Rdtase_TM"/>
</dbReference>
<dbReference type="Gene3D" id="1.20.120.1770">
    <property type="match status" value="1"/>
</dbReference>
<gene>
    <name evidence="10" type="ORF">BCV69DRAFT_296721</name>
</gene>
<dbReference type="Pfam" id="PF16010">
    <property type="entry name" value="CDH-cyt"/>
    <property type="match status" value="1"/>
</dbReference>
<evidence type="ECO:0000256" key="3">
    <source>
        <dbReference type="ARBA" id="ARBA00022692"/>
    </source>
</evidence>
<dbReference type="Proteomes" id="UP000245942">
    <property type="component" value="Unassembled WGS sequence"/>
</dbReference>
<dbReference type="PANTHER" id="PTHR47797:SF3">
    <property type="entry name" value="CYTOCHROME B561 DOMAIN-CONTAINING PROTEIN"/>
    <property type="match status" value="1"/>
</dbReference>
<keyword evidence="2" id="KW-0813">Transport</keyword>
<comment type="subcellular location">
    <subcellularLocation>
        <location evidence="1">Membrane</location>
    </subcellularLocation>
</comment>
<proteinExistence type="predicted"/>
<dbReference type="PANTHER" id="PTHR47797">
    <property type="entry name" value="DEHYDROGENASE, PUTATIVE (AFU_ORTHOLOGUE AFUA_8G05805)-RELATED"/>
    <property type="match status" value="1"/>
</dbReference>
<evidence type="ECO:0000256" key="8">
    <source>
        <dbReference type="SAM" id="SignalP"/>
    </source>
</evidence>
<dbReference type="AlphaFoldDB" id="A0A316UEC5"/>
<dbReference type="GO" id="GO:0016020">
    <property type="term" value="C:membrane"/>
    <property type="evidence" value="ECO:0007669"/>
    <property type="project" value="UniProtKB-SubCell"/>
</dbReference>
<feature type="transmembrane region" description="Helical" evidence="7">
    <location>
        <begin position="381"/>
        <end position="404"/>
    </location>
</feature>
<evidence type="ECO:0000256" key="5">
    <source>
        <dbReference type="ARBA" id="ARBA00022989"/>
    </source>
</evidence>
<organism evidence="10 11">
    <name type="scientific">Pseudomicrostroma glucosiphilum</name>
    <dbReference type="NCBI Taxonomy" id="1684307"/>
    <lineage>
        <taxon>Eukaryota</taxon>
        <taxon>Fungi</taxon>
        <taxon>Dikarya</taxon>
        <taxon>Basidiomycota</taxon>
        <taxon>Ustilaginomycotina</taxon>
        <taxon>Exobasidiomycetes</taxon>
        <taxon>Microstromatales</taxon>
        <taxon>Microstromatales incertae sedis</taxon>
        <taxon>Pseudomicrostroma</taxon>
    </lineage>
</organism>
<keyword evidence="6 7" id="KW-0472">Membrane</keyword>
<keyword evidence="3 7" id="KW-0812">Transmembrane</keyword>
<keyword evidence="11" id="KW-1185">Reference proteome</keyword>
<evidence type="ECO:0000313" key="11">
    <source>
        <dbReference type="Proteomes" id="UP000245942"/>
    </source>
</evidence>
<sequence length="426" mass="45252">MNRLSAFIALLCLVFLSSAAPARAQVDPSSQTYTGDAVCIDGQDFCLSAIYSAKDQAINYTMVVKGSYTGWRAVGQGSKMKGSNMLISWVYDGAPVLSHRGAAGDRLPTEAIAPGTFASGGNVSRITSDSTIVSWSFPQTSDPGNAMAHIWGVNTQNAPASSDSSSSFNKHNDYGDFNMDFTKAYAGAAPAVPSGVTALPAFGGAAVSANPATTSSGSNGASSTTNGKALSYHENRVWIAHMSFMLIAWVLLVPIGILVARFGRLAYKWFPAHRAIQSVAILFGLVGFFLAVGAVQAQGSTHFKKRHEKLGLATTILSVVQGMSGQVAHVYKHKAIAAGKQPSRWIGISHIFVGLTTFGLAIATVATGFGIWTWWDPPSWTSIPIFVWAALLAAIYFIAAAVLVPREVRKEREERDELGHEKSLTG</sequence>
<dbReference type="PROSITE" id="PS50939">
    <property type="entry name" value="CYTOCHROME_B561"/>
    <property type="match status" value="1"/>
</dbReference>
<keyword evidence="5 7" id="KW-1133">Transmembrane helix</keyword>
<feature type="transmembrane region" description="Helical" evidence="7">
    <location>
        <begin position="238"/>
        <end position="263"/>
    </location>
</feature>
<dbReference type="RefSeq" id="XP_025349901.1">
    <property type="nucleotide sequence ID" value="XM_025494038.1"/>
</dbReference>
<dbReference type="CDD" id="cd08760">
    <property type="entry name" value="Cyt_b561_FRRS1_like"/>
    <property type="match status" value="1"/>
</dbReference>
<evidence type="ECO:0000313" key="10">
    <source>
        <dbReference type="EMBL" id="PWN22741.1"/>
    </source>
</evidence>
<evidence type="ECO:0000256" key="1">
    <source>
        <dbReference type="ARBA" id="ARBA00004370"/>
    </source>
</evidence>
<feature type="transmembrane region" description="Helical" evidence="7">
    <location>
        <begin position="275"/>
        <end position="298"/>
    </location>
</feature>
<evidence type="ECO:0000256" key="6">
    <source>
        <dbReference type="ARBA" id="ARBA00023136"/>
    </source>
</evidence>
<dbReference type="Gene3D" id="2.60.40.1210">
    <property type="entry name" value="Cellobiose dehydrogenase, cytochrome domain"/>
    <property type="match status" value="1"/>
</dbReference>
<feature type="transmembrane region" description="Helical" evidence="7">
    <location>
        <begin position="310"/>
        <end position="331"/>
    </location>
</feature>
<keyword evidence="8" id="KW-0732">Signal</keyword>
<name>A0A316UEC5_9BASI</name>
<evidence type="ECO:0000256" key="4">
    <source>
        <dbReference type="ARBA" id="ARBA00022982"/>
    </source>
</evidence>
<evidence type="ECO:0000259" key="9">
    <source>
        <dbReference type="PROSITE" id="PS50939"/>
    </source>
</evidence>
<dbReference type="SMART" id="SM00665">
    <property type="entry name" value="B561"/>
    <property type="match status" value="1"/>
</dbReference>
<accession>A0A316UEC5</accession>
<evidence type="ECO:0000256" key="7">
    <source>
        <dbReference type="SAM" id="Phobius"/>
    </source>
</evidence>
<dbReference type="Pfam" id="PF03188">
    <property type="entry name" value="Cytochrom_B561"/>
    <property type="match status" value="1"/>
</dbReference>
<dbReference type="SUPFAM" id="SSF49344">
    <property type="entry name" value="CBD9-like"/>
    <property type="match status" value="1"/>
</dbReference>
<keyword evidence="4" id="KW-0249">Electron transport</keyword>
<dbReference type="InterPro" id="IPR015920">
    <property type="entry name" value="Cellobiose_DH-like_cyt"/>
</dbReference>
<dbReference type="GeneID" id="37015772"/>
<dbReference type="EMBL" id="KZ819322">
    <property type="protein sequence ID" value="PWN22741.1"/>
    <property type="molecule type" value="Genomic_DNA"/>
</dbReference>